<keyword evidence="1" id="KW-1133">Transmembrane helix</keyword>
<organism evidence="3 4">
    <name type="scientific">Pseudaquabacterium terrae</name>
    <dbReference type="NCBI Taxonomy" id="2732868"/>
    <lineage>
        <taxon>Bacteria</taxon>
        <taxon>Pseudomonadati</taxon>
        <taxon>Pseudomonadota</taxon>
        <taxon>Betaproteobacteria</taxon>
        <taxon>Burkholderiales</taxon>
        <taxon>Sphaerotilaceae</taxon>
        <taxon>Pseudaquabacterium</taxon>
    </lineage>
</organism>
<keyword evidence="1" id="KW-0472">Membrane</keyword>
<feature type="transmembrane region" description="Helical" evidence="1">
    <location>
        <begin position="162"/>
        <end position="181"/>
    </location>
</feature>
<dbReference type="RefSeq" id="WP_173131225.1">
    <property type="nucleotide sequence ID" value="NZ_JABRWJ010000010.1"/>
</dbReference>
<evidence type="ECO:0000259" key="2">
    <source>
        <dbReference type="Pfam" id="PF13386"/>
    </source>
</evidence>
<dbReference type="PANTHER" id="PTHR42208:SF1">
    <property type="entry name" value="HEAVY METAL TRANSPORTER"/>
    <property type="match status" value="1"/>
</dbReference>
<evidence type="ECO:0000313" key="4">
    <source>
        <dbReference type="Proteomes" id="UP000737171"/>
    </source>
</evidence>
<evidence type="ECO:0000313" key="3">
    <source>
        <dbReference type="EMBL" id="NRF70972.1"/>
    </source>
</evidence>
<dbReference type="Pfam" id="PF13386">
    <property type="entry name" value="DsbD_2"/>
    <property type="match status" value="1"/>
</dbReference>
<proteinExistence type="predicted"/>
<comment type="caution">
    <text evidence="3">The sequence shown here is derived from an EMBL/GenBank/DDBJ whole genome shotgun (WGS) entry which is preliminary data.</text>
</comment>
<name>A0ABX2EQZ9_9BURK</name>
<accession>A0ABX2EQZ9</accession>
<feature type="transmembrane region" description="Helical" evidence="1">
    <location>
        <begin position="76"/>
        <end position="93"/>
    </location>
</feature>
<dbReference type="EMBL" id="JABRWJ010000010">
    <property type="protein sequence ID" value="NRF70972.1"/>
    <property type="molecule type" value="Genomic_DNA"/>
</dbReference>
<keyword evidence="1" id="KW-0812">Transmembrane</keyword>
<protein>
    <submittedName>
        <fullName evidence="3">Sulfite exporter TauE/SafE family protein</fullName>
    </submittedName>
</protein>
<feature type="transmembrane region" description="Helical" evidence="1">
    <location>
        <begin position="128"/>
        <end position="150"/>
    </location>
</feature>
<sequence>MVFGLLISALLMGLAGAPHCIAMCGAASAGIGCTRQRLWAFQAARIAGYALLGAAAASSAALLGWGADRIGLLKPFWAMLHVALVALGISLLWRGRQPAALDRLAQRAWQGLRLRTLGWDDGSVRGPLLASGIAGLLWALLPCGLLYSALMLASLSPAPWHGAAVMASFGLGSGLGLQLGARLLQRWWRPKAGADSRWGVRLAGAAVAGASAWALGHGLWQDVARLVC</sequence>
<feature type="transmembrane region" description="Helical" evidence="1">
    <location>
        <begin position="39"/>
        <end position="64"/>
    </location>
</feature>
<reference evidence="3 4" key="1">
    <citation type="submission" date="2020-05" db="EMBL/GenBank/DDBJ databases">
        <title>Aquincola sp. isolate from soil.</title>
        <authorList>
            <person name="Han J."/>
            <person name="Kim D.-U."/>
        </authorList>
    </citation>
    <scope>NUCLEOTIDE SEQUENCE [LARGE SCALE GENOMIC DNA]</scope>
    <source>
        <strain evidence="3 4">S2</strain>
    </source>
</reference>
<dbReference type="InterPro" id="IPR039447">
    <property type="entry name" value="UreH-like_TM_dom"/>
</dbReference>
<feature type="domain" description="Urease accessory protein UreH-like transmembrane" evidence="2">
    <location>
        <begin position="9"/>
        <end position="209"/>
    </location>
</feature>
<evidence type="ECO:0000256" key="1">
    <source>
        <dbReference type="SAM" id="Phobius"/>
    </source>
</evidence>
<dbReference type="PANTHER" id="PTHR42208">
    <property type="entry name" value="HEAVY METAL TRANSPORTER-RELATED"/>
    <property type="match status" value="1"/>
</dbReference>
<dbReference type="Proteomes" id="UP000737171">
    <property type="component" value="Unassembled WGS sequence"/>
</dbReference>
<gene>
    <name evidence="3" type="ORF">HLB44_28595</name>
</gene>
<keyword evidence="4" id="KW-1185">Reference proteome</keyword>
<feature type="transmembrane region" description="Helical" evidence="1">
    <location>
        <begin position="201"/>
        <end position="220"/>
    </location>
</feature>